<evidence type="ECO:0000313" key="1">
    <source>
        <dbReference type="EMBL" id="RCJ32693.1"/>
    </source>
</evidence>
<evidence type="ECO:0000313" key="2">
    <source>
        <dbReference type="Proteomes" id="UP000252085"/>
    </source>
</evidence>
<comment type="caution">
    <text evidence="1">The sequence shown here is derived from an EMBL/GenBank/DDBJ whole genome shotgun (WGS) entry which is preliminary data.</text>
</comment>
<reference evidence="1 2" key="1">
    <citation type="submission" date="2016-04" db="EMBL/GenBank/DDBJ databases">
        <authorList>
            <person name="Evans L.H."/>
            <person name="Alamgir A."/>
            <person name="Owens N."/>
            <person name="Weber N.D."/>
            <person name="Virtaneva K."/>
            <person name="Barbian K."/>
            <person name="Babar A."/>
            <person name="Rosenke K."/>
        </authorList>
    </citation>
    <scope>NUCLEOTIDE SEQUENCE [LARGE SCALE GENOMIC DNA]</scope>
    <source>
        <strain evidence="1">NIES-2108</strain>
    </source>
</reference>
<name>A0A367RAG6_NOSPU</name>
<protein>
    <submittedName>
        <fullName evidence="1">Uncharacterized protein</fullName>
    </submittedName>
</protein>
<accession>A0A367RAG6</accession>
<dbReference type="AlphaFoldDB" id="A0A367RAG6"/>
<dbReference type="EMBL" id="LXQE01000163">
    <property type="protein sequence ID" value="RCJ32693.1"/>
    <property type="molecule type" value="Genomic_DNA"/>
</dbReference>
<gene>
    <name evidence="1" type="ORF">A6769_27115</name>
</gene>
<sequence length="155" mass="18690">MEYCFVEFQVDDSKRFNALCEVFNEIKKDKDNDSWRNEEDWLIFFDRKALSHFWWPSEEEETEHFRRWFATPVEQRWTDPSLETPWDFYSMFDAFQNGEYQLIACRMVSADRARLEFEPFSYPYGGTGAIQALVESFDFVILAENDGVEYTKFNL</sequence>
<organism evidence="1 2">
    <name type="scientific">Nostoc punctiforme NIES-2108</name>
    <dbReference type="NCBI Taxonomy" id="1356359"/>
    <lineage>
        <taxon>Bacteria</taxon>
        <taxon>Bacillati</taxon>
        <taxon>Cyanobacteriota</taxon>
        <taxon>Cyanophyceae</taxon>
        <taxon>Nostocales</taxon>
        <taxon>Nostocaceae</taxon>
        <taxon>Nostoc</taxon>
    </lineage>
</organism>
<proteinExistence type="predicted"/>
<dbReference type="Proteomes" id="UP000252085">
    <property type="component" value="Unassembled WGS sequence"/>
</dbReference>